<dbReference type="EMBL" id="JAGPXD010000002">
    <property type="protein sequence ID" value="KAH7369179.1"/>
    <property type="molecule type" value="Genomic_DNA"/>
</dbReference>
<comment type="caution">
    <text evidence="2">The sequence shown here is derived from an EMBL/GenBank/DDBJ whole genome shotgun (WGS) entry which is preliminary data.</text>
</comment>
<proteinExistence type="predicted"/>
<gene>
    <name evidence="2" type="ORF">B0T11DRAFT_71384</name>
</gene>
<name>A0A8K0X813_9PEZI</name>
<organism evidence="2 3">
    <name type="scientific">Plectosphaerella cucumerina</name>
    <dbReference type="NCBI Taxonomy" id="40658"/>
    <lineage>
        <taxon>Eukaryota</taxon>
        <taxon>Fungi</taxon>
        <taxon>Dikarya</taxon>
        <taxon>Ascomycota</taxon>
        <taxon>Pezizomycotina</taxon>
        <taxon>Sordariomycetes</taxon>
        <taxon>Hypocreomycetidae</taxon>
        <taxon>Glomerellales</taxon>
        <taxon>Plectosphaerellaceae</taxon>
        <taxon>Plectosphaerella</taxon>
    </lineage>
</organism>
<dbReference type="Proteomes" id="UP000813385">
    <property type="component" value="Unassembled WGS sequence"/>
</dbReference>
<keyword evidence="3" id="KW-1185">Reference proteome</keyword>
<accession>A0A8K0X813</accession>
<evidence type="ECO:0000313" key="2">
    <source>
        <dbReference type="EMBL" id="KAH7369179.1"/>
    </source>
</evidence>
<protein>
    <submittedName>
        <fullName evidence="2">Uncharacterized protein</fullName>
    </submittedName>
</protein>
<dbReference type="AlphaFoldDB" id="A0A8K0X813"/>
<evidence type="ECO:0000313" key="3">
    <source>
        <dbReference type="Proteomes" id="UP000813385"/>
    </source>
</evidence>
<evidence type="ECO:0000256" key="1">
    <source>
        <dbReference type="SAM" id="MobiDB-lite"/>
    </source>
</evidence>
<feature type="region of interest" description="Disordered" evidence="1">
    <location>
        <begin position="332"/>
        <end position="351"/>
    </location>
</feature>
<sequence length="351" mass="38466">MRDIPPLCLQEQQYPRRWYRPLFLRRGRSFLIAPPRTPSPHAAHRISTRTHAAPDDACQATCGRSRCVLAGSHRQTVDVIRPRWAAGGDLHPPPNQCNKTVQQIGRQQAVCWSFDQVNNERRSQRRTATGTLSAMSQAIADKIDNFGPVTVNFRRQCRTGHAMWRCGMELKPRNVNALIACRLLPAPSCPLYVRQPALLTTDLSGRRGADGRRNGPARHCGCNEGGQCCSKVAAGAAAECCGYDDTPWHTCAQLISSNGTISRCFDGAGIQRPCPGFRVVGAPQSGAAAGDAHGPRPDPIAMQVQRPCPCRDMEIPSWAVCDLKSGRLFHDPDRRGHGMARVIDNGDQDHG</sequence>
<reference evidence="2" key="1">
    <citation type="journal article" date="2021" name="Nat. Commun.">
        <title>Genetic determinants of endophytism in the Arabidopsis root mycobiome.</title>
        <authorList>
            <person name="Mesny F."/>
            <person name="Miyauchi S."/>
            <person name="Thiergart T."/>
            <person name="Pickel B."/>
            <person name="Atanasova L."/>
            <person name="Karlsson M."/>
            <person name="Huettel B."/>
            <person name="Barry K.W."/>
            <person name="Haridas S."/>
            <person name="Chen C."/>
            <person name="Bauer D."/>
            <person name="Andreopoulos W."/>
            <person name="Pangilinan J."/>
            <person name="LaButti K."/>
            <person name="Riley R."/>
            <person name="Lipzen A."/>
            <person name="Clum A."/>
            <person name="Drula E."/>
            <person name="Henrissat B."/>
            <person name="Kohler A."/>
            <person name="Grigoriev I.V."/>
            <person name="Martin F.M."/>
            <person name="Hacquard S."/>
        </authorList>
    </citation>
    <scope>NUCLEOTIDE SEQUENCE</scope>
    <source>
        <strain evidence="2">MPI-CAGE-AT-0016</strain>
    </source>
</reference>